<dbReference type="PROSITE" id="PS50181">
    <property type="entry name" value="FBOX"/>
    <property type="match status" value="1"/>
</dbReference>
<dbReference type="SUPFAM" id="SSF52047">
    <property type="entry name" value="RNI-like"/>
    <property type="match status" value="1"/>
</dbReference>
<dbReference type="Proteomes" id="UP000308199">
    <property type="component" value="Unassembled WGS sequence"/>
</dbReference>
<keyword evidence="3" id="KW-1185">Reference proteome</keyword>
<evidence type="ECO:0000313" key="3">
    <source>
        <dbReference type="Proteomes" id="UP000308199"/>
    </source>
</evidence>
<dbReference type="Gene3D" id="1.20.1280.50">
    <property type="match status" value="1"/>
</dbReference>
<dbReference type="SUPFAM" id="SSF81383">
    <property type="entry name" value="F-box domain"/>
    <property type="match status" value="1"/>
</dbReference>
<dbReference type="InterPro" id="IPR032675">
    <property type="entry name" value="LRR_dom_sf"/>
</dbReference>
<dbReference type="OrthoDB" id="3203373at2759"/>
<comment type="caution">
    <text evidence="2">The sequence shown here is derived from an EMBL/GenBank/DDBJ whole genome shotgun (WGS) entry which is preliminary data.</text>
</comment>
<sequence length="497" mass="56636">MPVLTIETDTLHVLATAVALLQQNGVSKYDANALWSMTDVPGVSIPINSEHTPSFIIRSAQTAIHQLEAVQRALHLLECSSKERLRAVKAHLRPYLRTYGINSLPDDVLATIFEILRAEDDSLVPAFSQVCQRFRDLSLGLPLLWSSISLAMPSCWIDLLLERSENVGLSIDMEGIDQPGTMNTFLSQLVPHAGRWRHVKNLGARNMLYLEKLNKKLREQWGALHLPALQSFELDIDKFENPRAAVDFYETWHMPKLRHLSTSRHIPPPHTFPNFRTLTSFSFHQEYGTDMLNLANFLGSLDNLTDLNLELDIYNNNSWQIAETELPSLRNLKLSVWGPVELRFVTDTMRMPVLKCLSLQMTLSPEECILLLASIASRTVEELNIIQYYGSGHGRLETSALFKYFPCLKRFTVDAPDTYLSFEGILELPPLRTVRLSAIPEMDAALRIAQLRKLLGAQGKWKEFEVLEICEGDWLTREQAEKVFSKEKLRWIGRAKM</sequence>
<dbReference type="EMBL" id="SGPK01000412">
    <property type="protein sequence ID" value="THH03788.1"/>
    <property type="molecule type" value="Genomic_DNA"/>
</dbReference>
<organism evidence="2 3">
    <name type="scientific">Phellinidium pouzarii</name>
    <dbReference type="NCBI Taxonomy" id="167371"/>
    <lineage>
        <taxon>Eukaryota</taxon>
        <taxon>Fungi</taxon>
        <taxon>Dikarya</taxon>
        <taxon>Basidiomycota</taxon>
        <taxon>Agaricomycotina</taxon>
        <taxon>Agaricomycetes</taxon>
        <taxon>Hymenochaetales</taxon>
        <taxon>Hymenochaetaceae</taxon>
        <taxon>Phellinidium</taxon>
    </lineage>
</organism>
<dbReference type="AlphaFoldDB" id="A0A4S4KZV2"/>
<proteinExistence type="predicted"/>
<evidence type="ECO:0000259" key="1">
    <source>
        <dbReference type="PROSITE" id="PS50181"/>
    </source>
</evidence>
<evidence type="ECO:0000313" key="2">
    <source>
        <dbReference type="EMBL" id="THH03788.1"/>
    </source>
</evidence>
<feature type="domain" description="F-box" evidence="1">
    <location>
        <begin position="98"/>
        <end position="148"/>
    </location>
</feature>
<dbReference type="InterPro" id="IPR036047">
    <property type="entry name" value="F-box-like_dom_sf"/>
</dbReference>
<protein>
    <recommendedName>
        <fullName evidence="1">F-box domain-containing protein</fullName>
    </recommendedName>
</protein>
<accession>A0A4S4KZV2</accession>
<dbReference type="Gene3D" id="3.80.10.10">
    <property type="entry name" value="Ribonuclease Inhibitor"/>
    <property type="match status" value="1"/>
</dbReference>
<gene>
    <name evidence="2" type="ORF">EW145_g6004</name>
</gene>
<reference evidence="2 3" key="1">
    <citation type="submission" date="2019-02" db="EMBL/GenBank/DDBJ databases">
        <title>Genome sequencing of the rare red list fungi Phellinidium pouzarii.</title>
        <authorList>
            <person name="Buettner E."/>
            <person name="Kellner H."/>
        </authorList>
    </citation>
    <scope>NUCLEOTIDE SEQUENCE [LARGE SCALE GENOMIC DNA]</scope>
    <source>
        <strain evidence="2 3">DSM 108285</strain>
    </source>
</reference>
<name>A0A4S4KZV2_9AGAM</name>
<dbReference type="InterPro" id="IPR001810">
    <property type="entry name" value="F-box_dom"/>
</dbReference>
<dbReference type="Pfam" id="PF12937">
    <property type="entry name" value="F-box-like"/>
    <property type="match status" value="1"/>
</dbReference>